<dbReference type="SUPFAM" id="SSF53383">
    <property type="entry name" value="PLP-dependent transferases"/>
    <property type="match status" value="1"/>
</dbReference>
<gene>
    <name evidence="7" type="ORF">GM676_15485</name>
</gene>
<reference evidence="7 8" key="1">
    <citation type="submission" date="2019-11" db="EMBL/GenBank/DDBJ databases">
        <title>Type strains purchased from KCTC, JCM and DSMZ.</title>
        <authorList>
            <person name="Lu H."/>
        </authorList>
    </citation>
    <scope>NUCLEOTIDE SEQUENCE [LARGE SCALE GENOMIC DNA]</scope>
    <source>
        <strain evidence="7 8">KCTC 22382</strain>
    </source>
</reference>
<keyword evidence="8" id="KW-1185">Reference proteome</keyword>
<keyword evidence="5" id="KW-0804">Transcription</keyword>
<dbReference type="InterPro" id="IPR004839">
    <property type="entry name" value="Aminotransferase_I/II_large"/>
</dbReference>
<dbReference type="Proteomes" id="UP000475582">
    <property type="component" value="Unassembled WGS sequence"/>
</dbReference>
<dbReference type="GO" id="GO:0008483">
    <property type="term" value="F:transaminase activity"/>
    <property type="evidence" value="ECO:0007669"/>
    <property type="project" value="UniProtKB-KW"/>
</dbReference>
<keyword evidence="7" id="KW-0808">Transferase</keyword>
<sequence>MDFLQLDSSAAEPLYRQIYLRFRDAITQGLLQPGDRIPAARALALELGLARGTVESAYGLLTAEGYVEARGQAGTVVTAALARHAPAAPTPRPAPRNNLADAASTTNPFQMGIPALDAFPRKVWARLTARAARAMQPQDMIYPPWAGLPELRIAIAAYLQLSRGIDCAPSQVFVTSGYRNSMELVTRALLRPGDGVWVEDPGYPPTSDLLREAGMQVAPVSVDGEGLMVSHGIAAAPNARAAIVTPGHQSPLCVSLSLPRRLALLDWATQAGAWIVEDDYDGEYRYVSRPLPALQSLDRDGRVLYSGTFSKVLFPAIRLAYLVVPPSQVPRFEEISRTFAASGPVLMQQVVADFMNEGHFARHIQRMRRLYAERREIAADGLEGVLGKHVQIDPQPGGMHLILRMKGYHTDRAVAARMREHGMSALALSERGVLPHGASALLLAFTNIDTPARARELGKRILKLMA</sequence>
<comment type="caution">
    <text evidence="7">The sequence shown here is derived from an EMBL/GenBank/DDBJ whole genome shotgun (WGS) entry which is preliminary data.</text>
</comment>
<dbReference type="Gene3D" id="1.10.10.10">
    <property type="entry name" value="Winged helix-like DNA-binding domain superfamily/Winged helix DNA-binding domain"/>
    <property type="match status" value="1"/>
</dbReference>
<evidence type="ECO:0000256" key="1">
    <source>
        <dbReference type="ARBA" id="ARBA00005384"/>
    </source>
</evidence>
<evidence type="ECO:0000313" key="8">
    <source>
        <dbReference type="Proteomes" id="UP000475582"/>
    </source>
</evidence>
<evidence type="ECO:0000256" key="4">
    <source>
        <dbReference type="ARBA" id="ARBA00023125"/>
    </source>
</evidence>
<dbReference type="SUPFAM" id="SSF46785">
    <property type="entry name" value="Winged helix' DNA-binding domain"/>
    <property type="match status" value="1"/>
</dbReference>
<organism evidence="7 8">
    <name type="scientific">Duganella radicis</name>
    <dbReference type="NCBI Taxonomy" id="551988"/>
    <lineage>
        <taxon>Bacteria</taxon>
        <taxon>Pseudomonadati</taxon>
        <taxon>Pseudomonadota</taxon>
        <taxon>Betaproteobacteria</taxon>
        <taxon>Burkholderiales</taxon>
        <taxon>Oxalobacteraceae</taxon>
        <taxon>Telluria group</taxon>
        <taxon>Duganella</taxon>
    </lineage>
</organism>
<dbReference type="InterPro" id="IPR015421">
    <property type="entry name" value="PyrdxlP-dep_Trfase_major"/>
</dbReference>
<comment type="similarity">
    <text evidence="1">In the C-terminal section; belongs to the class-I pyridoxal-phosphate-dependent aminotransferase family.</text>
</comment>
<dbReference type="AlphaFoldDB" id="A0A6L6PIR4"/>
<dbReference type="InterPro" id="IPR036390">
    <property type="entry name" value="WH_DNA-bd_sf"/>
</dbReference>
<dbReference type="Pfam" id="PF00392">
    <property type="entry name" value="GntR"/>
    <property type="match status" value="1"/>
</dbReference>
<dbReference type="Gene3D" id="3.40.640.10">
    <property type="entry name" value="Type I PLP-dependent aspartate aminotransferase-like (Major domain)"/>
    <property type="match status" value="1"/>
</dbReference>
<accession>A0A6L6PIR4</accession>
<dbReference type="PANTHER" id="PTHR46577">
    <property type="entry name" value="HTH-TYPE TRANSCRIPTIONAL REGULATORY PROTEIN GABR"/>
    <property type="match status" value="1"/>
</dbReference>
<keyword evidence="3" id="KW-0805">Transcription regulation</keyword>
<dbReference type="CDD" id="cd00609">
    <property type="entry name" value="AAT_like"/>
    <property type="match status" value="1"/>
</dbReference>
<protein>
    <submittedName>
        <fullName evidence="7">Aminotransferase class I/II-fold pyridoxal phosphate-dependent enzyme</fullName>
    </submittedName>
</protein>
<dbReference type="GO" id="GO:0030170">
    <property type="term" value="F:pyridoxal phosphate binding"/>
    <property type="evidence" value="ECO:0007669"/>
    <property type="project" value="InterPro"/>
</dbReference>
<dbReference type="GO" id="GO:0003700">
    <property type="term" value="F:DNA-binding transcription factor activity"/>
    <property type="evidence" value="ECO:0007669"/>
    <property type="project" value="InterPro"/>
</dbReference>
<dbReference type="InterPro" id="IPR015424">
    <property type="entry name" value="PyrdxlP-dep_Trfase"/>
</dbReference>
<keyword evidence="7" id="KW-0032">Aminotransferase</keyword>
<dbReference type="InterPro" id="IPR036388">
    <property type="entry name" value="WH-like_DNA-bd_sf"/>
</dbReference>
<dbReference type="PROSITE" id="PS50949">
    <property type="entry name" value="HTH_GNTR"/>
    <property type="match status" value="1"/>
</dbReference>
<dbReference type="PANTHER" id="PTHR46577:SF1">
    <property type="entry name" value="HTH-TYPE TRANSCRIPTIONAL REGULATORY PROTEIN GABR"/>
    <property type="match status" value="1"/>
</dbReference>
<keyword evidence="4" id="KW-0238">DNA-binding</keyword>
<name>A0A6L6PIR4_9BURK</name>
<evidence type="ECO:0000256" key="2">
    <source>
        <dbReference type="ARBA" id="ARBA00022898"/>
    </source>
</evidence>
<dbReference type="EMBL" id="WNKY01000015">
    <property type="protein sequence ID" value="MTV38978.1"/>
    <property type="molecule type" value="Genomic_DNA"/>
</dbReference>
<dbReference type="InterPro" id="IPR000524">
    <property type="entry name" value="Tscrpt_reg_HTH_GntR"/>
</dbReference>
<dbReference type="RefSeq" id="WP_155464548.1">
    <property type="nucleotide sequence ID" value="NZ_WNKY01000015.1"/>
</dbReference>
<evidence type="ECO:0000256" key="5">
    <source>
        <dbReference type="ARBA" id="ARBA00023163"/>
    </source>
</evidence>
<evidence type="ECO:0000256" key="3">
    <source>
        <dbReference type="ARBA" id="ARBA00023015"/>
    </source>
</evidence>
<dbReference type="CDD" id="cd07377">
    <property type="entry name" value="WHTH_GntR"/>
    <property type="match status" value="1"/>
</dbReference>
<dbReference type="SMART" id="SM00345">
    <property type="entry name" value="HTH_GNTR"/>
    <property type="match status" value="1"/>
</dbReference>
<keyword evidence="2" id="KW-0663">Pyridoxal phosphate</keyword>
<dbReference type="OrthoDB" id="9804020at2"/>
<dbReference type="InterPro" id="IPR051446">
    <property type="entry name" value="HTH_trans_reg/aminotransferase"/>
</dbReference>
<evidence type="ECO:0000313" key="7">
    <source>
        <dbReference type="EMBL" id="MTV38978.1"/>
    </source>
</evidence>
<proteinExistence type="inferred from homology"/>
<feature type="domain" description="HTH gntR-type" evidence="6">
    <location>
        <begin position="12"/>
        <end position="80"/>
    </location>
</feature>
<evidence type="ECO:0000259" key="6">
    <source>
        <dbReference type="PROSITE" id="PS50949"/>
    </source>
</evidence>
<dbReference type="Pfam" id="PF00155">
    <property type="entry name" value="Aminotran_1_2"/>
    <property type="match status" value="1"/>
</dbReference>
<dbReference type="GO" id="GO:0003677">
    <property type="term" value="F:DNA binding"/>
    <property type="evidence" value="ECO:0007669"/>
    <property type="project" value="UniProtKB-KW"/>
</dbReference>